<dbReference type="Gene3D" id="3.40.50.1820">
    <property type="entry name" value="alpha/beta hydrolase"/>
    <property type="match status" value="1"/>
</dbReference>
<reference evidence="3" key="1">
    <citation type="submission" date="2023-10" db="EMBL/GenBank/DDBJ databases">
        <title>Genome assemblies of two species of porcelain crab, Petrolisthes cinctipes and Petrolisthes manimaculis (Anomura: Porcellanidae).</title>
        <authorList>
            <person name="Angst P."/>
        </authorList>
    </citation>
    <scope>NUCLEOTIDE SEQUENCE</scope>
    <source>
        <strain evidence="3">PB745_01</strain>
        <tissue evidence="3">Gill</tissue>
    </source>
</reference>
<organism evidence="3 4">
    <name type="scientific">Petrolisthes cinctipes</name>
    <name type="common">Flat porcelain crab</name>
    <dbReference type="NCBI Taxonomy" id="88211"/>
    <lineage>
        <taxon>Eukaryota</taxon>
        <taxon>Metazoa</taxon>
        <taxon>Ecdysozoa</taxon>
        <taxon>Arthropoda</taxon>
        <taxon>Crustacea</taxon>
        <taxon>Multicrustacea</taxon>
        <taxon>Malacostraca</taxon>
        <taxon>Eumalacostraca</taxon>
        <taxon>Eucarida</taxon>
        <taxon>Decapoda</taxon>
        <taxon>Pleocyemata</taxon>
        <taxon>Anomura</taxon>
        <taxon>Galatheoidea</taxon>
        <taxon>Porcellanidae</taxon>
        <taxon>Petrolisthes</taxon>
    </lineage>
</organism>
<dbReference type="InterPro" id="IPR000073">
    <property type="entry name" value="AB_hydrolase_1"/>
</dbReference>
<dbReference type="AlphaFoldDB" id="A0AAE1EKT7"/>
<dbReference type="GO" id="GO:0012505">
    <property type="term" value="C:endomembrane system"/>
    <property type="evidence" value="ECO:0007669"/>
    <property type="project" value="TreeGrafter"/>
</dbReference>
<dbReference type="GO" id="GO:0052651">
    <property type="term" value="P:monoacylglycerol catabolic process"/>
    <property type="evidence" value="ECO:0007669"/>
    <property type="project" value="TreeGrafter"/>
</dbReference>
<sequence>MIYPGSVQIMGFLLGLSVLRGRKKMVETYGALRNKLIASDGNTIDCMFIDRRTSNHPLGKKLAICCEGNVSFYELGMFSVPMKAGYSVLGWNHPGFACSTGLPFPNQEENAVDVVVLFAIHGLGFKEEDIIIYGWSIGGYTSTWAAMNYPKIAGLILDASFDDILPLAKQTMPDSLSPSVTLAIRRYLNLRPGAHLVKYPGPVTIIRRTKDDKVTTDKLNLACNRGNNLLIMLLQSRYPNLFTTNSTRVLLHMLA</sequence>
<dbReference type="GO" id="GO:0047372">
    <property type="term" value="F:monoacylglycerol lipase activity"/>
    <property type="evidence" value="ECO:0007669"/>
    <property type="project" value="TreeGrafter"/>
</dbReference>
<gene>
    <name evidence="3" type="ORF">Pcinc_039184</name>
    <name evidence="2" type="ORF">Pcinc_042817</name>
</gene>
<dbReference type="Proteomes" id="UP001286313">
    <property type="component" value="Unassembled WGS sequence"/>
</dbReference>
<dbReference type="EMBL" id="JAWQEG010006622">
    <property type="protein sequence ID" value="KAK3854325.1"/>
    <property type="molecule type" value="Genomic_DNA"/>
</dbReference>
<name>A0AAE1EKT7_PETCI</name>
<evidence type="ECO:0000259" key="1">
    <source>
        <dbReference type="Pfam" id="PF00561"/>
    </source>
</evidence>
<dbReference type="InterPro" id="IPR029058">
    <property type="entry name" value="AB_hydrolase_fold"/>
</dbReference>
<dbReference type="EMBL" id="JAWQEG010008362">
    <property type="protein sequence ID" value="KAK3850477.1"/>
    <property type="molecule type" value="Genomic_DNA"/>
</dbReference>
<feature type="domain" description="AB hydrolase-1" evidence="1">
    <location>
        <begin position="72"/>
        <end position="174"/>
    </location>
</feature>
<comment type="caution">
    <text evidence="3">The sequence shown here is derived from an EMBL/GenBank/DDBJ whole genome shotgun (WGS) entry which is preliminary data.</text>
</comment>
<dbReference type="Pfam" id="PF00561">
    <property type="entry name" value="Abhydrolase_1"/>
    <property type="match status" value="1"/>
</dbReference>
<keyword evidence="4" id="KW-1185">Reference proteome</keyword>
<dbReference type="GO" id="GO:0006660">
    <property type="term" value="P:phosphatidylserine catabolic process"/>
    <property type="evidence" value="ECO:0007669"/>
    <property type="project" value="TreeGrafter"/>
</dbReference>
<dbReference type="PANTHER" id="PTHR12277">
    <property type="entry name" value="ALPHA/BETA HYDROLASE DOMAIN-CONTAINING PROTEIN"/>
    <property type="match status" value="1"/>
</dbReference>
<evidence type="ECO:0000313" key="2">
    <source>
        <dbReference type="EMBL" id="KAK3850477.1"/>
    </source>
</evidence>
<evidence type="ECO:0000313" key="4">
    <source>
        <dbReference type="Proteomes" id="UP001286313"/>
    </source>
</evidence>
<protein>
    <recommendedName>
        <fullName evidence="1">AB hydrolase-1 domain-containing protein</fullName>
    </recommendedName>
</protein>
<dbReference type="SUPFAM" id="SSF53474">
    <property type="entry name" value="alpha/beta-Hydrolases"/>
    <property type="match status" value="1"/>
</dbReference>
<proteinExistence type="predicted"/>
<dbReference type="PANTHER" id="PTHR12277:SF72">
    <property type="entry name" value="BAT5L PROTEIN"/>
    <property type="match status" value="1"/>
</dbReference>
<evidence type="ECO:0000313" key="3">
    <source>
        <dbReference type="EMBL" id="KAK3854325.1"/>
    </source>
</evidence>
<dbReference type="GO" id="GO:0004620">
    <property type="term" value="F:phospholipase activity"/>
    <property type="evidence" value="ECO:0007669"/>
    <property type="project" value="TreeGrafter"/>
</dbReference>
<accession>A0AAE1EKT7</accession>